<protein>
    <submittedName>
        <fullName evidence="2">HEAT repeat domain-containing protein</fullName>
    </submittedName>
</protein>
<dbReference type="RefSeq" id="WP_191617235.1">
    <property type="nucleotide sequence ID" value="NZ_JACYFG010000032.1"/>
</dbReference>
<evidence type="ECO:0000256" key="1">
    <source>
        <dbReference type="SAM" id="SignalP"/>
    </source>
</evidence>
<evidence type="ECO:0000313" key="3">
    <source>
        <dbReference type="Proteomes" id="UP000622317"/>
    </source>
</evidence>
<proteinExistence type="predicted"/>
<evidence type="ECO:0000313" key="2">
    <source>
        <dbReference type="EMBL" id="MBD5780119.1"/>
    </source>
</evidence>
<reference evidence="2" key="1">
    <citation type="submission" date="2020-09" db="EMBL/GenBank/DDBJ databases">
        <title>Pelagicoccus enzymogenes sp. nov. with an EPS production, isolated from marine sediment.</title>
        <authorList>
            <person name="Feng X."/>
        </authorList>
    </citation>
    <scope>NUCLEOTIDE SEQUENCE</scope>
    <source>
        <strain evidence="2">NFK12</strain>
    </source>
</reference>
<gene>
    <name evidence="2" type="ORF">IEN85_11510</name>
</gene>
<dbReference type="Pfam" id="PF13646">
    <property type="entry name" value="HEAT_2"/>
    <property type="match status" value="1"/>
</dbReference>
<feature type="chain" id="PRO_5037979643" evidence="1">
    <location>
        <begin position="31"/>
        <end position="554"/>
    </location>
</feature>
<dbReference type="AlphaFoldDB" id="A0A927IHS8"/>
<dbReference type="InterPro" id="IPR011989">
    <property type="entry name" value="ARM-like"/>
</dbReference>
<dbReference type="EMBL" id="JACYFG010000032">
    <property type="protein sequence ID" value="MBD5780119.1"/>
    <property type="molecule type" value="Genomic_DNA"/>
</dbReference>
<feature type="signal peptide" evidence="1">
    <location>
        <begin position="1"/>
        <end position="30"/>
    </location>
</feature>
<organism evidence="2 3">
    <name type="scientific">Pelagicoccus enzymogenes</name>
    <dbReference type="NCBI Taxonomy" id="2773457"/>
    <lineage>
        <taxon>Bacteria</taxon>
        <taxon>Pseudomonadati</taxon>
        <taxon>Verrucomicrobiota</taxon>
        <taxon>Opitutia</taxon>
        <taxon>Puniceicoccales</taxon>
        <taxon>Pelagicoccaceae</taxon>
        <taxon>Pelagicoccus</taxon>
    </lineage>
</organism>
<accession>A0A927IHS8</accession>
<sequence>MNFTAKLSLKPLSAALALLALPLSYGQIPAEDLDSIFSRLDGDDYDAQYDARMDLLAAVAEATAPGNEDQPKQVEAQLLQQLKKESKLTTQLWILRQLALVGSDSSIDTLEALLRSENRELVDGARMTLRVLTNDPNVEEAPQFSDKLDQLLQDLANAENPSIKAAIFEAIAEKSPKQAEAILLKSPLPEYIRVAATSGKRRLEKATQNLLGSGDVATQIVVLGALDGKIPSKLETQLIALLQSENETLQLQTLEALGHVGSARSLDAVLALSDARSKDLSDAAIETLASIQDPRLDRNLMSAAQKGTTEDRVKALRAMSFRASEGISDLVNAIAANTGLDEALREEAIASMERVGNNDSLSVLVSIVLEEGKSGLRREAQKALKRMTLRTGDAEAAWAAFKAGLDAGDLEARQALILVADSAPSPQMVDYLMNAYESGDESIQKTVIRVLPSWRNWDGGKALLEIAQKAGSDEKLRAQCFKGIGRIILGSDENYSFDGKYELAGAALEAAKSEAERKAILDGFRYVVWKDKRYVSQNEVDPELKAAVENGQDK</sequence>
<keyword evidence="1" id="KW-0732">Signal</keyword>
<comment type="caution">
    <text evidence="2">The sequence shown here is derived from an EMBL/GenBank/DDBJ whole genome shotgun (WGS) entry which is preliminary data.</text>
</comment>
<keyword evidence="3" id="KW-1185">Reference proteome</keyword>
<dbReference type="SUPFAM" id="SSF48371">
    <property type="entry name" value="ARM repeat"/>
    <property type="match status" value="1"/>
</dbReference>
<dbReference type="Gene3D" id="1.25.10.10">
    <property type="entry name" value="Leucine-rich Repeat Variant"/>
    <property type="match status" value="2"/>
</dbReference>
<name>A0A927IHS8_9BACT</name>
<dbReference type="InterPro" id="IPR016024">
    <property type="entry name" value="ARM-type_fold"/>
</dbReference>
<dbReference type="Proteomes" id="UP000622317">
    <property type="component" value="Unassembled WGS sequence"/>
</dbReference>